<name>A0A3P7BVZ0_SCHSO</name>
<evidence type="ECO:0000256" key="1">
    <source>
        <dbReference type="ARBA" id="ARBA00022679"/>
    </source>
</evidence>
<dbReference type="InterPro" id="IPR001245">
    <property type="entry name" value="Ser-Thr/Tyr_kinase_cat_dom"/>
</dbReference>
<dbReference type="PROSITE" id="PS50011">
    <property type="entry name" value="PROTEIN_KINASE_DOM"/>
    <property type="match status" value="1"/>
</dbReference>
<proteinExistence type="predicted"/>
<keyword evidence="2" id="KW-0547">Nucleotide-binding</keyword>
<dbReference type="PANTHER" id="PTHR44329:SF288">
    <property type="entry name" value="MITOGEN-ACTIVATED PROTEIN KINASE KINASE KINASE 20"/>
    <property type="match status" value="1"/>
</dbReference>
<dbReference type="GO" id="GO:0004674">
    <property type="term" value="F:protein serine/threonine kinase activity"/>
    <property type="evidence" value="ECO:0007669"/>
    <property type="project" value="TreeGrafter"/>
</dbReference>
<dbReference type="SUPFAM" id="SSF56112">
    <property type="entry name" value="Protein kinase-like (PK-like)"/>
    <property type="match status" value="1"/>
</dbReference>
<feature type="region of interest" description="Disordered" evidence="5">
    <location>
        <begin position="411"/>
        <end position="433"/>
    </location>
</feature>
<accession>A0A3P7BVZ0</accession>
<evidence type="ECO:0000256" key="3">
    <source>
        <dbReference type="ARBA" id="ARBA00022777"/>
    </source>
</evidence>
<evidence type="ECO:0000313" key="7">
    <source>
        <dbReference type="EMBL" id="VDL90462.1"/>
    </source>
</evidence>
<dbReference type="PANTHER" id="PTHR44329">
    <property type="entry name" value="SERINE/THREONINE-PROTEIN KINASE TNNI3K-RELATED"/>
    <property type="match status" value="1"/>
</dbReference>
<dbReference type="Proteomes" id="UP000275846">
    <property type="component" value="Unassembled WGS sequence"/>
</dbReference>
<dbReference type="InterPro" id="IPR008271">
    <property type="entry name" value="Ser/Thr_kinase_AS"/>
</dbReference>
<keyword evidence="8" id="KW-1185">Reference proteome</keyword>
<feature type="compositionally biased region" description="Polar residues" evidence="5">
    <location>
        <begin position="411"/>
        <end position="424"/>
    </location>
</feature>
<dbReference type="GO" id="GO:0005524">
    <property type="term" value="F:ATP binding"/>
    <property type="evidence" value="ECO:0007669"/>
    <property type="project" value="UniProtKB-KW"/>
</dbReference>
<dbReference type="InterPro" id="IPR051681">
    <property type="entry name" value="Ser/Thr_Kinases-Pseudokinases"/>
</dbReference>
<evidence type="ECO:0000256" key="5">
    <source>
        <dbReference type="SAM" id="MobiDB-lite"/>
    </source>
</evidence>
<dbReference type="EMBL" id="UYSU01032737">
    <property type="protein sequence ID" value="VDL90462.1"/>
    <property type="molecule type" value="Genomic_DNA"/>
</dbReference>
<evidence type="ECO:0000313" key="8">
    <source>
        <dbReference type="Proteomes" id="UP000275846"/>
    </source>
</evidence>
<keyword evidence="1" id="KW-0808">Transferase</keyword>
<feature type="region of interest" description="Disordered" evidence="5">
    <location>
        <begin position="500"/>
        <end position="519"/>
    </location>
</feature>
<dbReference type="SMART" id="SM00220">
    <property type="entry name" value="S_TKc"/>
    <property type="match status" value="1"/>
</dbReference>
<evidence type="ECO:0000259" key="6">
    <source>
        <dbReference type="PROSITE" id="PS50011"/>
    </source>
</evidence>
<sequence>MLRVNPESHFRDLLRQPSTRLLSGQSVRVKRDESRRLTRPVTASMPRRRPLLDPLDSGQPANELRQLNPHSTHLLTCLGIVSPRPLGLVLPLAPRGNLSDWMNSMRLIYDERCALAQSSGERSQLFPIHPLTLTCLIHQVALALSYLHGMRIVYRDLKPDNIFVWRMPEPVGADLYCPSTANAVPAQALRRFSTLTRTTGTNVLSTLNALSSHPCSVSVVLGDYGVSRARANLDGCRGYVGTPGYMAPEILEHFGEETYTAKRFIEPKFTGASSLASVAADRIFIHSGVRSHRSIDLSKQTSFVWVMNRQSSDLVEIGLALSLGVDIYSFGILMASIVNMQAPFHGFTNLRFQLTQHILSGGRPVIPIETQRQCPLVYLDLMTRCWSSDPSQRPAADEIVTLTSLPDYSSRQSSALRRTASGRSNDLPAQPSPSSLWNYRPFSSLASTPASSPLSGIFIDRGFARLRSVTRVDCLKTITCATIDCLGRLWLGGQCSLPSSPSSINKDSSPSKLSSPLSSVSDCSPGGLCSAYDSTCLGRLILIESPVWLGCESTSQGRLTAPTGRIAAATASATGTSEARSGDATARLACVWSVFTSPGGGFPAAVGSLPSAGESLPLSLTGPSAFPTALCHSPDFTVPGGPGVLWCADSCGRLFAICCSTLTLLAAVTFFEERLRALQPPRETAATCFADDCIVLFPIHYPPHFAPHVAAASLRPVASVVLGLATGWLGTACLSQSVRDDPSVLPAHSLRIDWTENLLRRQCRLYLCGAEVGKGLCWLAGTGSCIAAYTTSFTFGGDSEVMVDSQPALRLQLDSSWNPRKSSASSSGSGTQHAKCGRLCGLQTSAVTSIAVDTSDYGSHPEGMQAAEAFSINKCNDLSNPYLLLTLSLAKALSHSGFSRPSSPPSFPSHLSLAHEVTCWSVSSRSPLRSISLFGLISPRQPARAPVEHSSMASRGSTMGGFVQRLCWIQEVGLLAGTSRGALLKITWPSFPVDASITCTHLRLHRGPADPCFVLIGSVPNAVDAPSVGPVGGYIGQRCLLTVGRGFLHPLRAVVSSYQSEMTELEGNVMGEDVPTSSLSSHFFITGLFSDEFFDRPIA</sequence>
<evidence type="ECO:0000256" key="4">
    <source>
        <dbReference type="ARBA" id="ARBA00022840"/>
    </source>
</evidence>
<dbReference type="OrthoDB" id="10252328at2759"/>
<dbReference type="Gene3D" id="1.10.510.10">
    <property type="entry name" value="Transferase(Phosphotransferase) domain 1"/>
    <property type="match status" value="2"/>
</dbReference>
<feature type="domain" description="Protein kinase" evidence="6">
    <location>
        <begin position="1"/>
        <end position="405"/>
    </location>
</feature>
<protein>
    <recommendedName>
        <fullName evidence="6">Protein kinase domain-containing protein</fullName>
    </recommendedName>
</protein>
<dbReference type="PROSITE" id="PS00108">
    <property type="entry name" value="PROTEIN_KINASE_ST"/>
    <property type="match status" value="1"/>
</dbReference>
<feature type="region of interest" description="Disordered" evidence="5">
    <location>
        <begin position="24"/>
        <end position="58"/>
    </location>
</feature>
<dbReference type="InterPro" id="IPR011009">
    <property type="entry name" value="Kinase-like_dom_sf"/>
</dbReference>
<dbReference type="AlphaFoldDB" id="A0A3P7BVZ0"/>
<gene>
    <name evidence="7" type="ORF">SSLN_LOCUS4077</name>
</gene>
<dbReference type="Pfam" id="PF07714">
    <property type="entry name" value="PK_Tyr_Ser-Thr"/>
    <property type="match status" value="2"/>
</dbReference>
<evidence type="ECO:0000256" key="2">
    <source>
        <dbReference type="ARBA" id="ARBA00022741"/>
    </source>
</evidence>
<organism evidence="7 8">
    <name type="scientific">Schistocephalus solidus</name>
    <name type="common">Tapeworm</name>
    <dbReference type="NCBI Taxonomy" id="70667"/>
    <lineage>
        <taxon>Eukaryota</taxon>
        <taxon>Metazoa</taxon>
        <taxon>Spiralia</taxon>
        <taxon>Lophotrochozoa</taxon>
        <taxon>Platyhelminthes</taxon>
        <taxon>Cestoda</taxon>
        <taxon>Eucestoda</taxon>
        <taxon>Diphyllobothriidea</taxon>
        <taxon>Diphyllobothriidae</taxon>
        <taxon>Schistocephalus</taxon>
    </lineage>
</organism>
<keyword evidence="4" id="KW-0067">ATP-binding</keyword>
<reference evidence="7 8" key="1">
    <citation type="submission" date="2018-11" db="EMBL/GenBank/DDBJ databases">
        <authorList>
            <consortium name="Pathogen Informatics"/>
        </authorList>
    </citation>
    <scope>NUCLEOTIDE SEQUENCE [LARGE SCALE GENOMIC DNA]</scope>
    <source>
        <strain evidence="7 8">NST_G2</strain>
    </source>
</reference>
<dbReference type="InterPro" id="IPR000719">
    <property type="entry name" value="Prot_kinase_dom"/>
</dbReference>
<keyword evidence="3" id="KW-0418">Kinase</keyword>
<dbReference type="STRING" id="70667.A0A3P7BVZ0"/>